<accession>A0ABU9VVJ3</accession>
<dbReference type="SUPFAM" id="SSF101386">
    <property type="entry name" value="all-alpha NTP pyrophosphatases"/>
    <property type="match status" value="1"/>
</dbReference>
<comment type="caution">
    <text evidence="3">The sequence shown here is derived from an EMBL/GenBank/DDBJ whole genome shotgun (WGS) entry which is preliminary data.</text>
</comment>
<dbReference type="RefSeq" id="WP_343186479.1">
    <property type="nucleotide sequence ID" value="NZ_JBCITM010000012.1"/>
</dbReference>
<dbReference type="InterPro" id="IPR035996">
    <property type="entry name" value="4pyrrol_Methylase_sf"/>
</dbReference>
<dbReference type="PANTHER" id="PTHR30522:SF0">
    <property type="entry name" value="NUCLEOSIDE TRIPHOSPHATE PYROPHOSPHOHYDROLASE"/>
    <property type="match status" value="1"/>
</dbReference>
<gene>
    <name evidence="3" type="ORF">AAIG11_11855</name>
</gene>
<dbReference type="InterPro" id="IPR048015">
    <property type="entry name" value="NTP-PPase_MazG-like_N"/>
</dbReference>
<proteinExistence type="predicted"/>
<keyword evidence="4" id="KW-1185">Reference proteome</keyword>
<feature type="domain" description="Tetrapyrrole methylase" evidence="1">
    <location>
        <begin position="3"/>
        <end position="216"/>
    </location>
</feature>
<organism evidence="3 4">
    <name type="scientific">Anoxynatronum sibiricum</name>
    <dbReference type="NCBI Taxonomy" id="210623"/>
    <lineage>
        <taxon>Bacteria</taxon>
        <taxon>Bacillati</taxon>
        <taxon>Bacillota</taxon>
        <taxon>Clostridia</taxon>
        <taxon>Eubacteriales</taxon>
        <taxon>Clostridiaceae</taxon>
        <taxon>Anoxynatronum</taxon>
    </lineage>
</organism>
<evidence type="ECO:0000259" key="1">
    <source>
        <dbReference type="Pfam" id="PF00590"/>
    </source>
</evidence>
<dbReference type="Gene3D" id="3.40.1010.10">
    <property type="entry name" value="Cobalt-precorrin-4 Transmethylase, Domain 1"/>
    <property type="match status" value="1"/>
</dbReference>
<dbReference type="Pfam" id="PF00590">
    <property type="entry name" value="TP_methylase"/>
    <property type="match status" value="1"/>
</dbReference>
<dbReference type="Pfam" id="PF03819">
    <property type="entry name" value="MazG"/>
    <property type="match status" value="1"/>
</dbReference>
<dbReference type="CDD" id="cd11723">
    <property type="entry name" value="YabN_N_like"/>
    <property type="match status" value="1"/>
</dbReference>
<dbReference type="InterPro" id="IPR011551">
    <property type="entry name" value="NTP_PyrPHydrolase_MazG"/>
</dbReference>
<evidence type="ECO:0000313" key="4">
    <source>
        <dbReference type="Proteomes" id="UP001407405"/>
    </source>
</evidence>
<dbReference type="EMBL" id="JBCITM010000012">
    <property type="protein sequence ID" value="MEN1761176.1"/>
    <property type="molecule type" value="Genomic_DNA"/>
</dbReference>
<dbReference type="Proteomes" id="UP001407405">
    <property type="component" value="Unassembled WGS sequence"/>
</dbReference>
<dbReference type="Gene3D" id="1.10.287.1080">
    <property type="entry name" value="MazG-like"/>
    <property type="match status" value="1"/>
</dbReference>
<protein>
    <submittedName>
        <fullName evidence="3">MazG family protein</fullName>
    </submittedName>
</protein>
<dbReference type="InterPro" id="IPR000878">
    <property type="entry name" value="4pyrrol_Mease"/>
</dbReference>
<dbReference type="InterPro" id="IPR035013">
    <property type="entry name" value="YabN_N"/>
</dbReference>
<feature type="domain" description="NTP pyrophosphohydrolase MazG-like" evidence="2">
    <location>
        <begin position="265"/>
        <end position="338"/>
    </location>
</feature>
<dbReference type="PANTHER" id="PTHR30522">
    <property type="entry name" value="NUCLEOSIDE TRIPHOSPHATE PYROPHOSPHOHYDROLASE"/>
    <property type="match status" value="1"/>
</dbReference>
<dbReference type="InterPro" id="IPR014777">
    <property type="entry name" value="4pyrrole_Mease_sub1"/>
</dbReference>
<dbReference type="InterPro" id="IPR004518">
    <property type="entry name" value="MazG-like_dom"/>
</dbReference>
<dbReference type="SUPFAM" id="SSF53790">
    <property type="entry name" value="Tetrapyrrole methylase"/>
    <property type="match status" value="1"/>
</dbReference>
<dbReference type="NCBIfam" id="TIGR00444">
    <property type="entry name" value="mazG"/>
    <property type="match status" value="1"/>
</dbReference>
<sequence length="367" mass="41633">MPTLTIAGLGPGALEQLPLGTWQLLKAHPSIRLRTEKHPLVADLKAQGIHFQTFDHVYETEENFEDVYREIVRQVLALSSEGDLLYAVPGHPNVAEETVRLLRKALQAVSEEETPALAADITLKILPAMSFLDVIFPLVDHDPVDGFMLIDALSFHQQPPDTNMDVIITQVYDPYVASELKLGLMHYYDAEQPIKVIKSAGVVGVEEVREIPLYQLDHQKDLDYLTSIYIARVDRFSKIHYNMNHLMDMLEKLRGSDGCPWDRKQTHESLKPYLTEESQEVLDAIDGGDDDDLCEELGDVLLQVVFHSQIAKERGAFTMHEVIHGITQKIIFRHPHVFGDETAETPEDVKAIWAIQKAKEKTRREQT</sequence>
<evidence type="ECO:0000259" key="2">
    <source>
        <dbReference type="Pfam" id="PF03819"/>
    </source>
</evidence>
<name>A0ABU9VVJ3_9CLOT</name>
<dbReference type="CDD" id="cd11528">
    <property type="entry name" value="NTP-PPase_MazG_Nterm"/>
    <property type="match status" value="1"/>
</dbReference>
<reference evidence="3 4" key="1">
    <citation type="submission" date="2024-04" db="EMBL/GenBank/DDBJ databases">
        <title>Genome sequencing and metabolic network reconstruction of aminoacids and betaine degradation by Anoxynatronum sibiricum.</title>
        <authorList>
            <person name="Detkova E.N."/>
            <person name="Boltjanskaja Y.V."/>
            <person name="Mardanov A.V."/>
            <person name="Kevbrin V."/>
        </authorList>
    </citation>
    <scope>NUCLEOTIDE SEQUENCE [LARGE SCALE GENOMIC DNA]</scope>
    <source>
        <strain evidence="3 4">Z-7981</strain>
    </source>
</reference>
<evidence type="ECO:0000313" key="3">
    <source>
        <dbReference type="EMBL" id="MEN1761176.1"/>
    </source>
</evidence>